<dbReference type="SUPFAM" id="SSF50998">
    <property type="entry name" value="Quinoprotein alcohol dehydrogenase-like"/>
    <property type="match status" value="1"/>
</dbReference>
<feature type="region of interest" description="Disordered" evidence="1">
    <location>
        <begin position="27"/>
        <end position="59"/>
    </location>
</feature>
<evidence type="ECO:0000256" key="1">
    <source>
        <dbReference type="SAM" id="MobiDB-lite"/>
    </source>
</evidence>
<name>A0ABS7U448_9BACT</name>
<keyword evidence="3" id="KW-1185">Reference proteome</keyword>
<comment type="caution">
    <text evidence="2">The sequence shown here is derived from an EMBL/GenBank/DDBJ whole genome shotgun (WGS) entry which is preliminary data.</text>
</comment>
<organism evidence="2 3">
    <name type="scientific">Nannocystis pusilla</name>
    <dbReference type="NCBI Taxonomy" id="889268"/>
    <lineage>
        <taxon>Bacteria</taxon>
        <taxon>Pseudomonadati</taxon>
        <taxon>Myxococcota</taxon>
        <taxon>Polyangia</taxon>
        <taxon>Nannocystales</taxon>
        <taxon>Nannocystaceae</taxon>
        <taxon>Nannocystis</taxon>
    </lineage>
</organism>
<reference evidence="2" key="1">
    <citation type="submission" date="2021-08" db="EMBL/GenBank/DDBJ databases">
        <authorList>
            <person name="Stevens D.C."/>
        </authorList>
    </citation>
    <scope>NUCLEOTIDE SEQUENCE</scope>
    <source>
        <strain evidence="2">DSM 53165</strain>
    </source>
</reference>
<evidence type="ECO:0000313" key="3">
    <source>
        <dbReference type="Proteomes" id="UP001139031"/>
    </source>
</evidence>
<dbReference type="Gene3D" id="2.130.10.10">
    <property type="entry name" value="YVTN repeat-like/Quinoprotein amine dehydrogenase"/>
    <property type="match status" value="1"/>
</dbReference>
<protein>
    <submittedName>
        <fullName evidence="2">PQQ-like beta-propeller repeat protein</fullName>
    </submittedName>
</protein>
<gene>
    <name evidence="2" type="ORF">K7C98_39265</name>
</gene>
<sequence length="390" mass="40863">MRRPGRQQTWSASALVIVLAACHRGDPSQVPASVTGGHPAGPGGGAGGTVTTSPSGQVVTTGGEGLSPALAHRRAEGIAAMDGGRHDLARQAFAEVLDEAPGNLATQALYDSATAAMLAAQSQASERFAGRTATPLPAPPWSYTLKKPAPIEPGPAPALVQVSESRNAISDDAEWLARNGVALPEYEVPNPMRGEPGNLPPTIPPAFGKHLLVQAIHQDGYNILFYGPDYAGGRFVALQREDTAEIVALFDFAAYALAPGTPVGERQFAEQRATWAVLAGSTLLVSHAHGTYARGSGGDHAYITALDVESGELLWRSAPEVAGAADFLVHRGHVLTGHGDHLFVLDAVTGKTVSKTRVKSGPDYLFLQAGKLLVRCYDTDYVFELRRGGG</sequence>
<accession>A0ABS7U448</accession>
<dbReference type="RefSeq" id="WP_224197053.1">
    <property type="nucleotide sequence ID" value="NZ_JAIRAU010000056.1"/>
</dbReference>
<evidence type="ECO:0000313" key="2">
    <source>
        <dbReference type="EMBL" id="MBZ5715312.1"/>
    </source>
</evidence>
<dbReference type="InterPro" id="IPR011047">
    <property type="entry name" value="Quinoprotein_ADH-like_sf"/>
</dbReference>
<proteinExistence type="predicted"/>
<dbReference type="InterPro" id="IPR015943">
    <property type="entry name" value="WD40/YVTN_repeat-like_dom_sf"/>
</dbReference>
<dbReference type="Proteomes" id="UP001139031">
    <property type="component" value="Unassembled WGS sequence"/>
</dbReference>
<dbReference type="EMBL" id="JAIRAU010000056">
    <property type="protein sequence ID" value="MBZ5715312.1"/>
    <property type="molecule type" value="Genomic_DNA"/>
</dbReference>
<feature type="compositionally biased region" description="Gly residues" evidence="1">
    <location>
        <begin position="38"/>
        <end position="48"/>
    </location>
</feature>
<dbReference type="PROSITE" id="PS51257">
    <property type="entry name" value="PROKAR_LIPOPROTEIN"/>
    <property type="match status" value="1"/>
</dbReference>